<reference evidence="2 3" key="1">
    <citation type="submission" date="2016-03" db="EMBL/GenBank/DDBJ databases">
        <authorList>
            <person name="Ploux O."/>
        </authorList>
    </citation>
    <scope>NUCLEOTIDE SEQUENCE [LARGE SCALE GENOMIC DNA]</scope>
    <source>
        <strain evidence="2 3">UAMH 11012</strain>
    </source>
</reference>
<keyword evidence="3" id="KW-1185">Reference proteome</keyword>
<feature type="compositionally biased region" description="Basic and acidic residues" evidence="1">
    <location>
        <begin position="149"/>
        <end position="158"/>
    </location>
</feature>
<accession>A0A1L7XGT7</accession>
<dbReference type="EMBL" id="FJOG01000026">
    <property type="protein sequence ID" value="CZR64228.1"/>
    <property type="molecule type" value="Genomic_DNA"/>
</dbReference>
<dbReference type="Proteomes" id="UP000184330">
    <property type="component" value="Unassembled WGS sequence"/>
</dbReference>
<feature type="compositionally biased region" description="Basic residues" evidence="1">
    <location>
        <begin position="263"/>
        <end position="273"/>
    </location>
</feature>
<feature type="region of interest" description="Disordered" evidence="1">
    <location>
        <begin position="37"/>
        <end position="67"/>
    </location>
</feature>
<sequence length="273" mass="30628">MEHMLVQSLLNPDPPSPENSIGNLANFCFKNRKGVSAPQLPLTPTPDPQHQLKDRHAKRSGWTPINSAIDDEDTEAQYQLIDRHITRSSWEPINSASDEEVTEAAHILMKLSTHTYGRTVDDSEAAETILQLQYQEVVFTAPPTLPPDLAKRLQKGNDVKYPPPCQKPQARHKRNTRQRPNTGRDPSDRKGPSLPAIENSTRDETEDEEDTTPNGAPEHSPRTPNVIHRRRRSIAYSSGFPSGLCIVVNDEDSDESQEMPQGPRRRGSSIRLI</sequence>
<evidence type="ECO:0000313" key="2">
    <source>
        <dbReference type="EMBL" id="CZR64228.1"/>
    </source>
</evidence>
<gene>
    <name evidence="2" type="ORF">PAC_14126</name>
</gene>
<protein>
    <submittedName>
        <fullName evidence="2">Uncharacterized protein</fullName>
    </submittedName>
</protein>
<dbReference type="OrthoDB" id="10622707at2759"/>
<feature type="region of interest" description="Disordered" evidence="1">
    <location>
        <begin position="145"/>
        <end position="273"/>
    </location>
</feature>
<evidence type="ECO:0000313" key="3">
    <source>
        <dbReference type="Proteomes" id="UP000184330"/>
    </source>
</evidence>
<organism evidence="2 3">
    <name type="scientific">Phialocephala subalpina</name>
    <dbReference type="NCBI Taxonomy" id="576137"/>
    <lineage>
        <taxon>Eukaryota</taxon>
        <taxon>Fungi</taxon>
        <taxon>Dikarya</taxon>
        <taxon>Ascomycota</taxon>
        <taxon>Pezizomycotina</taxon>
        <taxon>Leotiomycetes</taxon>
        <taxon>Helotiales</taxon>
        <taxon>Mollisiaceae</taxon>
        <taxon>Phialocephala</taxon>
        <taxon>Phialocephala fortinii species complex</taxon>
    </lineage>
</organism>
<dbReference type="AlphaFoldDB" id="A0A1L7XGT7"/>
<evidence type="ECO:0000256" key="1">
    <source>
        <dbReference type="SAM" id="MobiDB-lite"/>
    </source>
</evidence>
<proteinExistence type="predicted"/>
<name>A0A1L7XGT7_9HELO</name>